<evidence type="ECO:0000256" key="1">
    <source>
        <dbReference type="SAM" id="MobiDB-lite"/>
    </source>
</evidence>
<gene>
    <name evidence="2" type="ORF">HD597_005246</name>
</gene>
<evidence type="ECO:0000313" key="2">
    <source>
        <dbReference type="EMBL" id="MCP2358226.1"/>
    </source>
</evidence>
<dbReference type="Proteomes" id="UP001139648">
    <property type="component" value="Unassembled WGS sequence"/>
</dbReference>
<feature type="region of interest" description="Disordered" evidence="1">
    <location>
        <begin position="1"/>
        <end position="26"/>
    </location>
</feature>
<dbReference type="RefSeq" id="WP_253745316.1">
    <property type="nucleotide sequence ID" value="NZ_BAABKA010000065.1"/>
</dbReference>
<dbReference type="AlphaFoldDB" id="A0A9X2K621"/>
<organism evidence="2 3">
    <name type="scientific">Nonomuraea thailandensis</name>
    <dbReference type="NCBI Taxonomy" id="1188745"/>
    <lineage>
        <taxon>Bacteria</taxon>
        <taxon>Bacillati</taxon>
        <taxon>Actinomycetota</taxon>
        <taxon>Actinomycetes</taxon>
        <taxon>Streptosporangiales</taxon>
        <taxon>Streptosporangiaceae</taxon>
        <taxon>Nonomuraea</taxon>
    </lineage>
</organism>
<reference evidence="2" key="1">
    <citation type="submission" date="2022-06" db="EMBL/GenBank/DDBJ databases">
        <title>Sequencing the genomes of 1000 actinobacteria strains.</title>
        <authorList>
            <person name="Klenk H.-P."/>
        </authorList>
    </citation>
    <scope>NUCLEOTIDE SEQUENCE</scope>
    <source>
        <strain evidence="2">DSM 46694</strain>
    </source>
</reference>
<sequence>MPSRRDPKRSGGEGEEKSARDLQREREAEPLSLVKFDLTDLKAYTDRLNGFLNEPGAIALRICECCINVDIT</sequence>
<name>A0A9X2K621_9ACTN</name>
<evidence type="ECO:0000313" key="3">
    <source>
        <dbReference type="Proteomes" id="UP001139648"/>
    </source>
</evidence>
<proteinExistence type="predicted"/>
<accession>A0A9X2K621</accession>
<protein>
    <submittedName>
        <fullName evidence="2">Uncharacterized protein</fullName>
    </submittedName>
</protein>
<comment type="caution">
    <text evidence="2">The sequence shown here is derived from an EMBL/GenBank/DDBJ whole genome shotgun (WGS) entry which is preliminary data.</text>
</comment>
<dbReference type="EMBL" id="JAMZEB010000002">
    <property type="protein sequence ID" value="MCP2358226.1"/>
    <property type="molecule type" value="Genomic_DNA"/>
</dbReference>
<keyword evidence="3" id="KW-1185">Reference proteome</keyword>